<comment type="caution">
    <text evidence="1">The sequence shown here is derived from an EMBL/GenBank/DDBJ whole genome shotgun (WGS) entry which is preliminary data.</text>
</comment>
<dbReference type="STRING" id="1081109.A0A168A150"/>
<dbReference type="AlphaFoldDB" id="A0A168A150"/>
<name>A0A168A150_9HYPO</name>
<evidence type="ECO:0000313" key="1">
    <source>
        <dbReference type="EMBL" id="KZZ93339.1"/>
    </source>
</evidence>
<proteinExistence type="predicted"/>
<gene>
    <name evidence="1" type="ORF">AAL_05724</name>
</gene>
<evidence type="ECO:0000313" key="2">
    <source>
        <dbReference type="Proteomes" id="UP000078544"/>
    </source>
</evidence>
<keyword evidence="2" id="KW-1185">Reference proteome</keyword>
<reference evidence="1 2" key="1">
    <citation type="journal article" date="2016" name="Genome Biol. Evol.">
        <title>Divergent and convergent evolution of fungal pathogenicity.</title>
        <authorList>
            <person name="Shang Y."/>
            <person name="Xiao G."/>
            <person name="Zheng P."/>
            <person name="Cen K."/>
            <person name="Zhan S."/>
            <person name="Wang C."/>
        </authorList>
    </citation>
    <scope>NUCLEOTIDE SEQUENCE [LARGE SCALE GENOMIC DNA]</scope>
    <source>
        <strain evidence="1 2">RCEF 2490</strain>
    </source>
</reference>
<protein>
    <submittedName>
        <fullName evidence="1">Adhesin protein Mad2</fullName>
    </submittedName>
</protein>
<dbReference type="OrthoDB" id="5154031at2759"/>
<dbReference type="EMBL" id="AZGY01000013">
    <property type="protein sequence ID" value="KZZ93339.1"/>
    <property type="molecule type" value="Genomic_DNA"/>
</dbReference>
<organism evidence="1 2">
    <name type="scientific">Moelleriella libera RCEF 2490</name>
    <dbReference type="NCBI Taxonomy" id="1081109"/>
    <lineage>
        <taxon>Eukaryota</taxon>
        <taxon>Fungi</taxon>
        <taxon>Dikarya</taxon>
        <taxon>Ascomycota</taxon>
        <taxon>Pezizomycotina</taxon>
        <taxon>Sordariomycetes</taxon>
        <taxon>Hypocreomycetidae</taxon>
        <taxon>Hypocreales</taxon>
        <taxon>Clavicipitaceae</taxon>
        <taxon>Moelleriella</taxon>
    </lineage>
</organism>
<dbReference type="Proteomes" id="UP000078544">
    <property type="component" value="Unassembled WGS sequence"/>
</dbReference>
<accession>A0A168A150</accession>
<sequence>MKSAVLAAAAAAVVSAHDARSPLQLDAVVPKLLNFTLCLGLDVQLPLGISIDTDGCPKEPPTGDCTNVWHPPHHVPMDGCDDNGSDEWHYVHPCSCSAEVPHQWTTSTVTQTQVSTIISCAPTVTDCPANGHTATTVIVPATTYVCPVAVTSTTLATVPAKPYTQPAIQPAVQTHPAVTYAPPPVQPAVQPAPQPTVQPVIRPVAQAPPAWTPPPVQAPAPAPVYAPEPTVAPVVAPAPVAAPYPEDTTPVVVVPPPVGTGYGNWTSPPITAGAAQTSQKVGAVVAMGLVAALLL</sequence>